<dbReference type="RefSeq" id="WP_142260272.1">
    <property type="nucleotide sequence ID" value="NZ_BMPV01000001.1"/>
</dbReference>
<proteinExistence type="predicted"/>
<name>A0A543J0P0_9ACTN</name>
<dbReference type="AlphaFoldDB" id="A0A543J0P0"/>
<organism evidence="1 2">
    <name type="scientific">Thermopolyspora flexuosa</name>
    <dbReference type="NCBI Taxonomy" id="103836"/>
    <lineage>
        <taxon>Bacteria</taxon>
        <taxon>Bacillati</taxon>
        <taxon>Actinomycetota</taxon>
        <taxon>Actinomycetes</taxon>
        <taxon>Streptosporangiales</taxon>
        <taxon>Streptosporangiaceae</taxon>
        <taxon>Thermopolyspora</taxon>
    </lineage>
</organism>
<evidence type="ECO:0000313" key="1">
    <source>
        <dbReference type="EMBL" id="TQM76380.1"/>
    </source>
</evidence>
<evidence type="ECO:0000313" key="2">
    <source>
        <dbReference type="Proteomes" id="UP000319213"/>
    </source>
</evidence>
<evidence type="ECO:0008006" key="3">
    <source>
        <dbReference type="Google" id="ProtNLM"/>
    </source>
</evidence>
<sequence>MAERMVPNPRHVELKALLAEVAERAREARDAYRPAAEAMGSGKVWTGPTARRWRDELEDRHRRLAAATRQVTAAIEAELRRHPELVTESEADAIRRQRSGRL</sequence>
<dbReference type="Proteomes" id="UP000319213">
    <property type="component" value="Unassembled WGS sequence"/>
</dbReference>
<dbReference type="OrthoDB" id="3542301at2"/>
<gene>
    <name evidence="1" type="ORF">FHX40_3114</name>
</gene>
<keyword evidence="2" id="KW-1185">Reference proteome</keyword>
<protein>
    <recommendedName>
        <fullName evidence="3">Excreted virulence factor EspC (Type VII ESX diderm)</fullName>
    </recommendedName>
</protein>
<accession>A0A543J0P0</accession>
<reference evidence="1 2" key="1">
    <citation type="submission" date="2019-06" db="EMBL/GenBank/DDBJ databases">
        <title>Sequencing the genomes of 1000 actinobacteria strains.</title>
        <authorList>
            <person name="Klenk H.-P."/>
        </authorList>
    </citation>
    <scope>NUCLEOTIDE SEQUENCE [LARGE SCALE GENOMIC DNA]</scope>
    <source>
        <strain evidence="1 2">DSM 43186</strain>
    </source>
</reference>
<dbReference type="EMBL" id="VFPQ01000001">
    <property type="protein sequence ID" value="TQM76380.1"/>
    <property type="molecule type" value="Genomic_DNA"/>
</dbReference>
<comment type="caution">
    <text evidence="1">The sequence shown here is derived from an EMBL/GenBank/DDBJ whole genome shotgun (WGS) entry which is preliminary data.</text>
</comment>